<comment type="caution">
    <text evidence="3">The sequence shown here is derived from an EMBL/GenBank/DDBJ whole genome shotgun (WGS) entry which is preliminary data.</text>
</comment>
<dbReference type="AlphaFoldDB" id="A0AAE2VCI5"/>
<feature type="transmembrane region" description="Helical" evidence="1">
    <location>
        <begin position="60"/>
        <end position="78"/>
    </location>
</feature>
<feature type="transmembrane region" description="Helical" evidence="1">
    <location>
        <begin position="33"/>
        <end position="54"/>
    </location>
</feature>
<dbReference type="EMBL" id="JAENIG010000005">
    <property type="protein sequence ID" value="MBK1855086.1"/>
    <property type="molecule type" value="Genomic_DNA"/>
</dbReference>
<evidence type="ECO:0000313" key="3">
    <source>
        <dbReference type="EMBL" id="MBK1855086.1"/>
    </source>
</evidence>
<reference evidence="3" key="1">
    <citation type="submission" date="2021-01" db="EMBL/GenBank/DDBJ databases">
        <title>Modified the classification status of verrucomicrobia.</title>
        <authorList>
            <person name="Feng X."/>
        </authorList>
    </citation>
    <scope>NUCLEOTIDE SEQUENCE</scope>
    <source>
        <strain evidence="3">5K15</strain>
    </source>
</reference>
<dbReference type="Proteomes" id="UP000634206">
    <property type="component" value="Unassembled WGS sequence"/>
</dbReference>
<dbReference type="Pfam" id="PF14317">
    <property type="entry name" value="YcxB"/>
    <property type="match status" value="1"/>
</dbReference>
<gene>
    <name evidence="3" type="ORF">JIN83_08950</name>
</gene>
<protein>
    <submittedName>
        <fullName evidence="3">YcxB family protein</fullName>
    </submittedName>
</protein>
<feature type="domain" description="YcxB-like C-terminal" evidence="2">
    <location>
        <begin position="100"/>
        <end position="159"/>
    </location>
</feature>
<organism evidence="3 4">
    <name type="scientific">Oceaniferula flava</name>
    <dbReference type="NCBI Taxonomy" id="2800421"/>
    <lineage>
        <taxon>Bacteria</taxon>
        <taxon>Pseudomonadati</taxon>
        <taxon>Verrucomicrobiota</taxon>
        <taxon>Verrucomicrobiia</taxon>
        <taxon>Verrucomicrobiales</taxon>
        <taxon>Verrucomicrobiaceae</taxon>
        <taxon>Oceaniferula</taxon>
    </lineage>
</organism>
<evidence type="ECO:0000313" key="4">
    <source>
        <dbReference type="Proteomes" id="UP000634206"/>
    </source>
</evidence>
<keyword evidence="4" id="KW-1185">Reference proteome</keyword>
<keyword evidence="1" id="KW-0472">Membrane</keyword>
<proteinExistence type="predicted"/>
<name>A0AAE2VCI5_9BACT</name>
<evidence type="ECO:0000259" key="2">
    <source>
        <dbReference type="Pfam" id="PF14317"/>
    </source>
</evidence>
<dbReference type="RefSeq" id="WP_309489697.1">
    <property type="nucleotide sequence ID" value="NZ_JAENIG010000005.1"/>
</dbReference>
<sequence length="164" mass="18525">MDTTPTIKAKLIFDDQSHLGAFRLHMWHRYRTWLMIRTILSAAVLLAGAILMISEGITPFSVLMIMVGTFALLRPLIWKVMHSRNLRKLPGYGQTVLYSFTPEGVSIHGDDLNGQVKWSGLFEVVATKQGLLLYHAKKSYSWIPVEAFDSSSEMEQVADWASPN</sequence>
<keyword evidence="1" id="KW-1133">Transmembrane helix</keyword>
<evidence type="ECO:0000256" key="1">
    <source>
        <dbReference type="SAM" id="Phobius"/>
    </source>
</evidence>
<dbReference type="InterPro" id="IPR025588">
    <property type="entry name" value="YcxB-like_C"/>
</dbReference>
<keyword evidence="1" id="KW-0812">Transmembrane</keyword>
<accession>A0AAE2VCI5</accession>